<name>A0A9N9UAX5_9HYPO</name>
<organism evidence="8 9">
    <name type="scientific">Clonostachys byssicola</name>
    <dbReference type="NCBI Taxonomy" id="160290"/>
    <lineage>
        <taxon>Eukaryota</taxon>
        <taxon>Fungi</taxon>
        <taxon>Dikarya</taxon>
        <taxon>Ascomycota</taxon>
        <taxon>Pezizomycotina</taxon>
        <taxon>Sordariomycetes</taxon>
        <taxon>Hypocreomycetidae</taxon>
        <taxon>Hypocreales</taxon>
        <taxon>Bionectriaceae</taxon>
        <taxon>Clonostachys</taxon>
    </lineage>
</organism>
<feature type="domain" description="Rhodopsin" evidence="7">
    <location>
        <begin position="32"/>
        <end position="272"/>
    </location>
</feature>
<dbReference type="AlphaFoldDB" id="A0A9N9UAX5"/>
<dbReference type="PANTHER" id="PTHR33048:SF47">
    <property type="entry name" value="INTEGRAL MEMBRANE PROTEIN-RELATED"/>
    <property type="match status" value="1"/>
</dbReference>
<dbReference type="InterPro" id="IPR052337">
    <property type="entry name" value="SAT4-like"/>
</dbReference>
<feature type="transmembrane region" description="Helical" evidence="6">
    <location>
        <begin position="174"/>
        <end position="198"/>
    </location>
</feature>
<evidence type="ECO:0000256" key="6">
    <source>
        <dbReference type="SAM" id="Phobius"/>
    </source>
</evidence>
<keyword evidence="3 6" id="KW-1133">Transmembrane helix</keyword>
<keyword evidence="4 6" id="KW-0472">Membrane</keyword>
<feature type="transmembrane region" description="Helical" evidence="6">
    <location>
        <begin position="52"/>
        <end position="74"/>
    </location>
</feature>
<proteinExistence type="inferred from homology"/>
<protein>
    <recommendedName>
        <fullName evidence="7">Rhodopsin domain-containing protein</fullName>
    </recommendedName>
</protein>
<dbReference type="OrthoDB" id="5413793at2759"/>
<dbReference type="Pfam" id="PF20684">
    <property type="entry name" value="Fung_rhodopsin"/>
    <property type="match status" value="1"/>
</dbReference>
<evidence type="ECO:0000256" key="2">
    <source>
        <dbReference type="ARBA" id="ARBA00022692"/>
    </source>
</evidence>
<dbReference type="PANTHER" id="PTHR33048">
    <property type="entry name" value="PTH11-LIKE INTEGRAL MEMBRANE PROTEIN (AFU_ORTHOLOGUE AFUA_5G11245)"/>
    <property type="match status" value="1"/>
</dbReference>
<accession>A0A9N9UAX5</accession>
<evidence type="ECO:0000256" key="1">
    <source>
        <dbReference type="ARBA" id="ARBA00004141"/>
    </source>
</evidence>
<evidence type="ECO:0000313" key="9">
    <source>
        <dbReference type="Proteomes" id="UP000754883"/>
    </source>
</evidence>
<keyword evidence="9" id="KW-1185">Reference proteome</keyword>
<evidence type="ECO:0000256" key="3">
    <source>
        <dbReference type="ARBA" id="ARBA00022989"/>
    </source>
</evidence>
<keyword evidence="2 6" id="KW-0812">Transmembrane</keyword>
<feature type="transmembrane region" description="Helical" evidence="6">
    <location>
        <begin position="210"/>
        <end position="232"/>
    </location>
</feature>
<dbReference type="EMBL" id="CABFNO020001405">
    <property type="protein sequence ID" value="CAG9986560.1"/>
    <property type="molecule type" value="Genomic_DNA"/>
</dbReference>
<dbReference type="GO" id="GO:0016020">
    <property type="term" value="C:membrane"/>
    <property type="evidence" value="ECO:0007669"/>
    <property type="project" value="UniProtKB-SubCell"/>
</dbReference>
<evidence type="ECO:0000256" key="5">
    <source>
        <dbReference type="ARBA" id="ARBA00038359"/>
    </source>
</evidence>
<evidence type="ECO:0000313" key="8">
    <source>
        <dbReference type="EMBL" id="CAG9986560.1"/>
    </source>
</evidence>
<evidence type="ECO:0000259" key="7">
    <source>
        <dbReference type="Pfam" id="PF20684"/>
    </source>
</evidence>
<dbReference type="Proteomes" id="UP000754883">
    <property type="component" value="Unassembled WGS sequence"/>
</dbReference>
<gene>
    <name evidence="8" type="ORF">CBYS24578_00007754</name>
</gene>
<comment type="subcellular location">
    <subcellularLocation>
        <location evidence="1">Membrane</location>
        <topology evidence="1">Multi-pass membrane protein</topology>
    </subcellularLocation>
</comment>
<reference evidence="8" key="1">
    <citation type="submission" date="2021-10" db="EMBL/GenBank/DDBJ databases">
        <authorList>
            <person name="Piombo E."/>
        </authorList>
    </citation>
    <scope>NUCLEOTIDE SEQUENCE</scope>
</reference>
<dbReference type="InterPro" id="IPR049326">
    <property type="entry name" value="Rhodopsin_dom_fungi"/>
</dbReference>
<sequence>MTKWYPPPDSQGYMLKNLNISLIVTSSIILIARLNTRAFILKSLGVDDLIATISWILLVTYSLMIIRAVGNGAGTHIDQVPPERLAEFFRSLPTIQLLFFAEIAMVRFSVIAFYSRLHNDRWYRCGLFVLGFINFAMTMIVVFLFVTECKYIPDLWDSRAENRDCMDKADERKIFWAHGITGVAIDLGLLALPISLIFRVMKLSGQRMQVLLVFCVGMVALVAGVMRLAYSIMIDFTVDTTYKIFIIVVWVDLEGHLGLWTACFPALQPLFRLINEKSGARFKFPREKGRRLSAQLKWQGRKLSTQLNWGGYFNNVPCVDKFGTSVSSESSDSSIADSV</sequence>
<feature type="transmembrane region" description="Helical" evidence="6">
    <location>
        <begin position="20"/>
        <end position="40"/>
    </location>
</feature>
<comment type="similarity">
    <text evidence="5">Belongs to the SAT4 family.</text>
</comment>
<comment type="caution">
    <text evidence="8">The sequence shown here is derived from an EMBL/GenBank/DDBJ whole genome shotgun (WGS) entry which is preliminary data.</text>
</comment>
<feature type="transmembrane region" description="Helical" evidence="6">
    <location>
        <begin position="126"/>
        <end position="146"/>
    </location>
</feature>
<evidence type="ECO:0000256" key="4">
    <source>
        <dbReference type="ARBA" id="ARBA00023136"/>
    </source>
</evidence>